<dbReference type="InterPro" id="IPR003115">
    <property type="entry name" value="ParB_N"/>
</dbReference>
<dbReference type="SUPFAM" id="SSF53335">
    <property type="entry name" value="S-adenosyl-L-methionine-dependent methyltransferases"/>
    <property type="match status" value="2"/>
</dbReference>
<evidence type="ECO:0000313" key="5">
    <source>
        <dbReference type="EMBL" id="DAF87773.1"/>
    </source>
</evidence>
<dbReference type="CDD" id="cd00081">
    <property type="entry name" value="Hint"/>
    <property type="match status" value="1"/>
</dbReference>
<dbReference type="GO" id="GO:0032259">
    <property type="term" value="P:methylation"/>
    <property type="evidence" value="ECO:0007669"/>
    <property type="project" value="UniProtKB-KW"/>
</dbReference>
<evidence type="ECO:0000259" key="4">
    <source>
        <dbReference type="SMART" id="SM00470"/>
    </source>
</evidence>
<evidence type="ECO:0000256" key="1">
    <source>
        <dbReference type="ARBA" id="ARBA00022603"/>
    </source>
</evidence>
<reference evidence="5" key="1">
    <citation type="journal article" date="2021" name="Proc. Natl. Acad. Sci. U.S.A.">
        <title>A Catalog of Tens of Thousands of Viruses from Human Metagenomes Reveals Hidden Associations with Chronic Diseases.</title>
        <authorList>
            <person name="Tisza M.J."/>
            <person name="Buck C.B."/>
        </authorList>
    </citation>
    <scope>NUCLEOTIDE SEQUENCE</scope>
    <source>
        <strain evidence="5">CtCuC1</strain>
    </source>
</reference>
<dbReference type="Pfam" id="PF01555">
    <property type="entry name" value="N6_N4_Mtase"/>
    <property type="match status" value="1"/>
</dbReference>
<feature type="domain" description="Hint" evidence="3">
    <location>
        <begin position="614"/>
        <end position="660"/>
    </location>
</feature>
<name>A0A8S5TZY8_9CAUD</name>
<dbReference type="EMBL" id="BK015968">
    <property type="protein sequence ID" value="DAF87773.1"/>
    <property type="molecule type" value="Genomic_DNA"/>
</dbReference>
<dbReference type="SMART" id="SM00305">
    <property type="entry name" value="HintC"/>
    <property type="match status" value="1"/>
</dbReference>
<dbReference type="PROSITE" id="PS50818">
    <property type="entry name" value="INTEIN_C_TER"/>
    <property type="match status" value="1"/>
</dbReference>
<evidence type="ECO:0000259" key="3">
    <source>
        <dbReference type="SMART" id="SM00305"/>
    </source>
</evidence>
<dbReference type="SMART" id="SM00470">
    <property type="entry name" value="ParB"/>
    <property type="match status" value="1"/>
</dbReference>
<dbReference type="InterPro" id="IPR003586">
    <property type="entry name" value="Hint_dom_C"/>
</dbReference>
<dbReference type="InterPro" id="IPR002941">
    <property type="entry name" value="DNA_methylase_N4/N6"/>
</dbReference>
<dbReference type="CDD" id="cd16403">
    <property type="entry name" value="ParB_N_like_MT"/>
    <property type="match status" value="1"/>
</dbReference>
<dbReference type="InterPro" id="IPR036086">
    <property type="entry name" value="ParB/Sulfiredoxin_sf"/>
</dbReference>
<protein>
    <submittedName>
        <fullName evidence="5">Adenine specific DNA methyltransferase</fullName>
    </submittedName>
</protein>
<dbReference type="InterPro" id="IPR036844">
    <property type="entry name" value="Hint_dom_sf"/>
</dbReference>
<dbReference type="Gene3D" id="3.90.1530.10">
    <property type="entry name" value="Conserved hypothetical protein from pyrococcus furiosus pfu- 392566-001, ParB domain"/>
    <property type="match status" value="1"/>
</dbReference>
<dbReference type="GO" id="GO:0008170">
    <property type="term" value="F:N-methyltransferase activity"/>
    <property type="evidence" value="ECO:0007669"/>
    <property type="project" value="InterPro"/>
</dbReference>
<dbReference type="PROSITE" id="PS51257">
    <property type="entry name" value="PROKAR_LIPOPROTEIN"/>
    <property type="match status" value="1"/>
</dbReference>
<dbReference type="Gene3D" id="2.170.16.10">
    <property type="entry name" value="Hedgehog/Intein (Hint) domain"/>
    <property type="match status" value="1"/>
</dbReference>
<feature type="domain" description="ParB-like N-terminal" evidence="4">
    <location>
        <begin position="73"/>
        <end position="160"/>
    </location>
</feature>
<dbReference type="InterPro" id="IPR001091">
    <property type="entry name" value="RM_Methyltransferase"/>
</dbReference>
<keyword evidence="2" id="KW-0808">Transferase</keyword>
<dbReference type="Gene3D" id="3.40.50.150">
    <property type="entry name" value="Vaccinia Virus protein VP39"/>
    <property type="match status" value="2"/>
</dbReference>
<evidence type="ECO:0000256" key="2">
    <source>
        <dbReference type="ARBA" id="ARBA00022679"/>
    </source>
</evidence>
<dbReference type="NCBIfam" id="TIGR01443">
    <property type="entry name" value="intein_Cterm"/>
    <property type="match status" value="1"/>
</dbReference>
<keyword evidence="1 5" id="KW-0489">Methyltransferase</keyword>
<sequence>MIYSAKAIESCRSHYSFPPYYISLSCAGRRIGMDEPILFSCLFYREITMDYKTNAEPRTVAPDGAAVFCRYDELVEVSALKPNPGNPNQHSDGQIELLAKIIKSTGWRAPITVSKRSGLITKGHGRRMAAMRAGLKYAPVEYQDYASEEEEHADLLADNRIAELANMDEDKLTAMLKEMQDMADDFDMDLTGYDEAALAELLEEEATADDTTDRDVPESEGPVFTKRGDLWFLGRHRLLCGDSTKAGEVETLMGGDKADLYLTDPPYNVALGMGGSVDEARKRHRRTDGLVIMNDKMEDGEFRSFLDAAFGCAKSVMNPGASFYIWHADNESYNFRGALRDVGLTLRQTLIWNKNSMTLGRQDYQWKHEPCQPAGTMVRTPNGEVPIESLKDGDRVVSYDKYSGVLKGLRDGVPIQVASRPYHGTLYGVRIGDKQTWATDNHRFTVRLHDAKRKVYCVYLMRRGNWWRVGITETYNSRGFGLKQRMRQEFGEEAWILTTFSNRLDAQCAEQLIAVKFGIPYTHWEVERGFKDPKYETRSKEQIQWIYDNLDLDLLRQNAERALRAYGRRIEYPLITTETRSHHMSTRVTTDVRACNLIPEIMQLPVPYAKYEGVKTFSWQAIDAVEMKEHDGPVYSLQVEKYEHYVADGIVTHNCLYGWKDGASHNWYSDRSQTTVIDMDKPSRSADHPTMNPVPLFAYEIQNSTKPGDIVLDSFGGSGTTLIACEQMNRMARLMELDQKYCDVIIRRYLKEDGAAQSDVYVERDGRRMSLEEALEQAGAVL</sequence>
<organism evidence="5">
    <name type="scientific">Myoviridae sp. ctCuC1</name>
    <dbReference type="NCBI Taxonomy" id="2825055"/>
    <lineage>
        <taxon>Viruses</taxon>
        <taxon>Duplodnaviria</taxon>
        <taxon>Heunggongvirae</taxon>
        <taxon>Uroviricota</taxon>
        <taxon>Caudoviricetes</taxon>
    </lineage>
</organism>
<dbReference type="GO" id="GO:0003677">
    <property type="term" value="F:DNA binding"/>
    <property type="evidence" value="ECO:0007669"/>
    <property type="project" value="InterPro"/>
</dbReference>
<dbReference type="InterPro" id="IPR029063">
    <property type="entry name" value="SAM-dependent_MTases_sf"/>
</dbReference>
<dbReference type="SUPFAM" id="SSF51294">
    <property type="entry name" value="Hedgehog/intein (Hint) domain"/>
    <property type="match status" value="1"/>
</dbReference>
<dbReference type="PRINTS" id="PR00508">
    <property type="entry name" value="S21N4MTFRASE"/>
</dbReference>
<dbReference type="InterPro" id="IPR030934">
    <property type="entry name" value="Intein_C"/>
</dbReference>
<proteinExistence type="predicted"/>
<dbReference type="SUPFAM" id="SSF110849">
    <property type="entry name" value="ParB/Sulfiredoxin"/>
    <property type="match status" value="1"/>
</dbReference>
<accession>A0A8S5TZY8</accession>